<dbReference type="AlphaFoldDB" id="A0A5D3YM40"/>
<comment type="caution">
    <text evidence="9">The sequence shown here is derived from an EMBL/GenBank/DDBJ whole genome shotgun (WGS) entry which is preliminary data.</text>
</comment>
<gene>
    <name evidence="9" type="ORF">LX73_0512</name>
</gene>
<dbReference type="Proteomes" id="UP000324595">
    <property type="component" value="Unassembled WGS sequence"/>
</dbReference>
<evidence type="ECO:0000256" key="3">
    <source>
        <dbReference type="ARBA" id="ARBA00022670"/>
    </source>
</evidence>
<keyword evidence="2 9" id="KW-0121">Carboxypeptidase</keyword>
<reference evidence="9 10" key="1">
    <citation type="submission" date="2019-07" db="EMBL/GenBank/DDBJ databases">
        <title>Genomic Encyclopedia of Archaeal and Bacterial Type Strains, Phase II (KMG-II): from individual species to whole genera.</title>
        <authorList>
            <person name="Goeker M."/>
        </authorList>
    </citation>
    <scope>NUCLEOTIDE SEQUENCE [LARGE SCALE GENOMIC DNA]</scope>
    <source>
        <strain evidence="9 10">DSM 21935</strain>
    </source>
</reference>
<keyword evidence="3" id="KW-0645">Protease</keyword>
<evidence type="ECO:0000259" key="8">
    <source>
        <dbReference type="Pfam" id="PF17676"/>
    </source>
</evidence>
<dbReference type="RefSeq" id="WP_148897893.1">
    <property type="nucleotide sequence ID" value="NZ_VNHY01000001.1"/>
</dbReference>
<dbReference type="InterPro" id="IPR029062">
    <property type="entry name" value="Class_I_gatase-like"/>
</dbReference>
<feature type="active site" description="Charge relay system" evidence="6">
    <location>
        <position position="309"/>
    </location>
</feature>
<comment type="similarity">
    <text evidence="1">Belongs to the peptidase S66 family.</text>
</comment>
<evidence type="ECO:0000256" key="4">
    <source>
        <dbReference type="ARBA" id="ARBA00022801"/>
    </source>
</evidence>
<proteinExistence type="inferred from homology"/>
<dbReference type="InterPro" id="IPR040921">
    <property type="entry name" value="Peptidase_S66C"/>
</dbReference>
<accession>A0A5D3YM40</accession>
<dbReference type="Gene3D" id="3.40.50.10740">
    <property type="entry name" value="Class I glutamine amidotransferase-like"/>
    <property type="match status" value="1"/>
</dbReference>
<evidence type="ECO:0000256" key="5">
    <source>
        <dbReference type="ARBA" id="ARBA00022825"/>
    </source>
</evidence>
<protein>
    <submittedName>
        <fullName evidence="9">Muramoyltetrapeptide carboxypeptidase</fullName>
    </submittedName>
</protein>
<dbReference type="GO" id="GO:0006508">
    <property type="term" value="P:proteolysis"/>
    <property type="evidence" value="ECO:0007669"/>
    <property type="project" value="UniProtKB-KW"/>
</dbReference>
<dbReference type="CDD" id="cd07025">
    <property type="entry name" value="Peptidase_S66"/>
    <property type="match status" value="1"/>
</dbReference>
<evidence type="ECO:0000256" key="2">
    <source>
        <dbReference type="ARBA" id="ARBA00022645"/>
    </source>
</evidence>
<evidence type="ECO:0000313" key="10">
    <source>
        <dbReference type="Proteomes" id="UP000324595"/>
    </source>
</evidence>
<dbReference type="InterPro" id="IPR027461">
    <property type="entry name" value="Carboxypeptidase_A_C_sf"/>
</dbReference>
<dbReference type="Gene3D" id="3.50.30.60">
    <property type="entry name" value="LD-carboxypeptidase A C-terminal domain-like"/>
    <property type="match status" value="1"/>
</dbReference>
<evidence type="ECO:0000259" key="7">
    <source>
        <dbReference type="Pfam" id="PF02016"/>
    </source>
</evidence>
<sequence>MERKKFLKLLGVGGVGSLGTAGFWETSGKTMKPPRLNKGDTIGLISPASRLDNLERYDQIVQKIQQMGFAVKEGSHARDSYGYLAGRDADRAADLNAMFADEQVKAIIPFRGGWGSNRILNHINFDSIKNNPKILVGFSDITSLLLAIYAKTNLITFHGPVGKSDWTDYTTDHFDNMLTGQPGNTLTIPQNKSCSGCTPFIQITPGRAEGRLLGGNLSVLTAMMGSDYLPEWQGNILFLEDVGEDIYRIDRMLTELKLAGILDQISGFVFGQCTNCSRSDEQSLSLQQVFSDHIKPLGIPAFSGAQFGHVSDMITLPIGLKAQIDAREGTIRCRESAVSI</sequence>
<keyword evidence="5" id="KW-0720">Serine protease</keyword>
<keyword evidence="4" id="KW-0378">Hydrolase</keyword>
<evidence type="ECO:0000256" key="1">
    <source>
        <dbReference type="ARBA" id="ARBA00010233"/>
    </source>
</evidence>
<dbReference type="Pfam" id="PF17676">
    <property type="entry name" value="Peptidase_S66C"/>
    <property type="match status" value="1"/>
</dbReference>
<keyword evidence="10" id="KW-1185">Reference proteome</keyword>
<dbReference type="EMBL" id="VNHY01000001">
    <property type="protein sequence ID" value="TYP95216.1"/>
    <property type="molecule type" value="Genomic_DNA"/>
</dbReference>
<evidence type="ECO:0000313" key="9">
    <source>
        <dbReference type="EMBL" id="TYP95216.1"/>
    </source>
</evidence>
<dbReference type="InterPro" id="IPR027478">
    <property type="entry name" value="LdcA_N"/>
</dbReference>
<dbReference type="GO" id="GO:0008236">
    <property type="term" value="F:serine-type peptidase activity"/>
    <property type="evidence" value="ECO:0007669"/>
    <property type="project" value="UniProtKB-KW"/>
</dbReference>
<dbReference type="PIRSF" id="PIRSF028757">
    <property type="entry name" value="LD-carboxypeptidase"/>
    <property type="match status" value="1"/>
</dbReference>
<dbReference type="Pfam" id="PF02016">
    <property type="entry name" value="Peptidase_S66"/>
    <property type="match status" value="1"/>
</dbReference>
<dbReference type="PANTHER" id="PTHR30237">
    <property type="entry name" value="MURAMOYLTETRAPEPTIDE CARBOXYPEPTIDASE"/>
    <property type="match status" value="1"/>
</dbReference>
<dbReference type="InterPro" id="IPR003507">
    <property type="entry name" value="S66_fam"/>
</dbReference>
<dbReference type="SUPFAM" id="SSF141986">
    <property type="entry name" value="LD-carboxypeptidase A C-terminal domain-like"/>
    <property type="match status" value="1"/>
</dbReference>
<organism evidence="9 10">
    <name type="scientific">Fodinibius salinus</name>
    <dbReference type="NCBI Taxonomy" id="860790"/>
    <lineage>
        <taxon>Bacteria</taxon>
        <taxon>Pseudomonadati</taxon>
        <taxon>Balneolota</taxon>
        <taxon>Balneolia</taxon>
        <taxon>Balneolales</taxon>
        <taxon>Balneolaceae</taxon>
        <taxon>Fodinibius</taxon>
    </lineage>
</organism>
<dbReference type="SUPFAM" id="SSF52317">
    <property type="entry name" value="Class I glutamine amidotransferase-like"/>
    <property type="match status" value="1"/>
</dbReference>
<evidence type="ECO:0000256" key="6">
    <source>
        <dbReference type="PIRSR" id="PIRSR028757-1"/>
    </source>
</evidence>
<dbReference type="PANTHER" id="PTHR30237:SF2">
    <property type="entry name" value="MUREIN TETRAPEPTIDE CARBOXYPEPTIDASE"/>
    <property type="match status" value="1"/>
</dbReference>
<name>A0A5D3YM40_9BACT</name>
<feature type="domain" description="LD-carboxypeptidase N-terminal" evidence="7">
    <location>
        <begin position="42"/>
        <end position="159"/>
    </location>
</feature>
<dbReference type="GO" id="GO:0004180">
    <property type="term" value="F:carboxypeptidase activity"/>
    <property type="evidence" value="ECO:0007669"/>
    <property type="project" value="UniProtKB-KW"/>
</dbReference>
<dbReference type="InterPro" id="IPR040449">
    <property type="entry name" value="Peptidase_S66_N"/>
</dbReference>
<dbReference type="OrthoDB" id="9807329at2"/>
<feature type="active site" description="Charge relay system" evidence="6">
    <location>
        <position position="240"/>
    </location>
</feature>
<feature type="domain" description="LD-carboxypeptidase C-terminal" evidence="8">
    <location>
        <begin position="209"/>
        <end position="324"/>
    </location>
</feature>
<feature type="active site" description="Nucleophile" evidence="6">
    <location>
        <position position="139"/>
    </location>
</feature>